<evidence type="ECO:0008006" key="3">
    <source>
        <dbReference type="Google" id="ProtNLM"/>
    </source>
</evidence>
<dbReference type="Gene3D" id="2.60.120.10">
    <property type="entry name" value="Jelly Rolls"/>
    <property type="match status" value="1"/>
</dbReference>
<dbReference type="InterPro" id="IPR014710">
    <property type="entry name" value="RmlC-like_jellyroll"/>
</dbReference>
<dbReference type="Proteomes" id="UP000245678">
    <property type="component" value="Unassembled WGS sequence"/>
</dbReference>
<sequence length="127" mass="14482">MLNVSLAGMIKAYRLYTGDDGHSHIETGKVELGQLNEALVIRFQESEPHAFYDWHNAPAEQYVITLSGTLEFETYPGEKFILKPGEILIAQDTTGTAHKWKLVDDEPWKRLYVTFDPEKPVNFVADK</sequence>
<gene>
    <name evidence="1" type="ORF">LX99_00926</name>
</gene>
<dbReference type="AlphaFoldDB" id="A0A316HGY1"/>
<proteinExistence type="predicted"/>
<dbReference type="CDD" id="cd07009">
    <property type="entry name" value="cupin_BLL0285-like"/>
    <property type="match status" value="1"/>
</dbReference>
<comment type="caution">
    <text evidence="1">The sequence shown here is derived from an EMBL/GenBank/DDBJ whole genome shotgun (WGS) entry which is preliminary data.</text>
</comment>
<evidence type="ECO:0000313" key="2">
    <source>
        <dbReference type="Proteomes" id="UP000245678"/>
    </source>
</evidence>
<dbReference type="EMBL" id="QGHA01000001">
    <property type="protein sequence ID" value="PWK80459.1"/>
    <property type="molecule type" value="Genomic_DNA"/>
</dbReference>
<organism evidence="1 2">
    <name type="scientific">Mucilaginibacter oryzae</name>
    <dbReference type="NCBI Taxonomy" id="468058"/>
    <lineage>
        <taxon>Bacteria</taxon>
        <taxon>Pseudomonadati</taxon>
        <taxon>Bacteroidota</taxon>
        <taxon>Sphingobacteriia</taxon>
        <taxon>Sphingobacteriales</taxon>
        <taxon>Sphingobacteriaceae</taxon>
        <taxon>Mucilaginibacter</taxon>
    </lineage>
</organism>
<dbReference type="InterPro" id="IPR011051">
    <property type="entry name" value="RmlC_Cupin_sf"/>
</dbReference>
<protein>
    <recommendedName>
        <fullName evidence="3">Cupin domain-containing protein</fullName>
    </recommendedName>
</protein>
<reference evidence="1 2" key="1">
    <citation type="submission" date="2018-05" db="EMBL/GenBank/DDBJ databases">
        <title>Genomic Encyclopedia of Archaeal and Bacterial Type Strains, Phase II (KMG-II): from individual species to whole genera.</title>
        <authorList>
            <person name="Goeker M."/>
        </authorList>
    </citation>
    <scope>NUCLEOTIDE SEQUENCE [LARGE SCALE GENOMIC DNA]</scope>
    <source>
        <strain evidence="1 2">DSM 19975</strain>
    </source>
</reference>
<name>A0A316HGY1_9SPHI</name>
<evidence type="ECO:0000313" key="1">
    <source>
        <dbReference type="EMBL" id="PWK80459.1"/>
    </source>
</evidence>
<accession>A0A316HGY1</accession>
<keyword evidence="2" id="KW-1185">Reference proteome</keyword>
<dbReference type="SUPFAM" id="SSF51182">
    <property type="entry name" value="RmlC-like cupins"/>
    <property type="match status" value="1"/>
</dbReference>